<evidence type="ECO:0000256" key="6">
    <source>
        <dbReference type="SAM" id="Phobius"/>
    </source>
</evidence>
<feature type="transmembrane region" description="Helical" evidence="6">
    <location>
        <begin position="65"/>
        <end position="86"/>
    </location>
</feature>
<keyword evidence="3 6" id="KW-0812">Transmembrane</keyword>
<dbReference type="Pfam" id="PF01554">
    <property type="entry name" value="MatE"/>
    <property type="match status" value="2"/>
</dbReference>
<sequence>MISLMFVGHLGEFPLSAASMATSFLNASGTCVLMGMASALDTFCGQSYGAKKYDALGIHLQRGMLVLLLVTIAQSLIWANLTPILVALHQDHNIAQEAGVYARYMIPSLPANALLQCNIKFLQNQNIVLPMVLTTGISSLMHIFFCWVLVLKSGLGIKGAAIAICISSWISMMLLALYIKFSPSCKKTWTGFSWESLHNIPQFVRLALPSAVMVCLESWTFELMVILSGTFPNPKLQTSVSSICLSTSGMFWMIPFGIGAAASTRTSNELGAGSPEAAYLAVKVTLFMALTAGISEFSLLMLIRNIWGGAFTNVHEVVTYVASMIPIVATIAFVDSIQTVLSGVARGCGRQKLGAFVNLGSYYLVGVPLAVVFSIVLHMKVKGLWLGITLAVTVQAVCLLLMIACTNWEKEAEKAATRVQRPRVLASSEIVTTQLQNLHSES</sequence>
<dbReference type="NCBIfam" id="TIGR00797">
    <property type="entry name" value="matE"/>
    <property type="match status" value="1"/>
</dbReference>
<evidence type="ECO:0000313" key="7">
    <source>
        <dbReference type="EMBL" id="KAF7819941.1"/>
    </source>
</evidence>
<comment type="subcellular location">
    <subcellularLocation>
        <location evidence="1">Membrane</location>
        <topology evidence="1">Multi-pass membrane protein</topology>
    </subcellularLocation>
</comment>
<dbReference type="AlphaFoldDB" id="A0A834TER1"/>
<dbReference type="PANTHER" id="PTHR11206">
    <property type="entry name" value="MULTIDRUG RESISTANCE PROTEIN"/>
    <property type="match status" value="1"/>
</dbReference>
<dbReference type="OrthoDB" id="2126698at2759"/>
<feature type="transmembrane region" description="Helical" evidence="6">
    <location>
        <begin position="239"/>
        <end position="263"/>
    </location>
</feature>
<reference evidence="7" key="1">
    <citation type="submission" date="2020-09" db="EMBL/GenBank/DDBJ databases">
        <title>Genome-Enabled Discovery of Anthraquinone Biosynthesis in Senna tora.</title>
        <authorList>
            <person name="Kang S.-H."/>
            <person name="Pandey R.P."/>
            <person name="Lee C.-M."/>
            <person name="Sim J.-S."/>
            <person name="Jeong J.-T."/>
            <person name="Choi B.-S."/>
            <person name="Jung M."/>
            <person name="Ginzburg D."/>
            <person name="Zhao K."/>
            <person name="Won S.Y."/>
            <person name="Oh T.-J."/>
            <person name="Yu Y."/>
            <person name="Kim N.-H."/>
            <person name="Lee O.R."/>
            <person name="Lee T.-H."/>
            <person name="Bashyal P."/>
            <person name="Kim T.-S."/>
            <person name="Lee W.-H."/>
            <person name="Kawkins C."/>
            <person name="Kim C.-K."/>
            <person name="Kim J.S."/>
            <person name="Ahn B.O."/>
            <person name="Rhee S.Y."/>
            <person name="Sohng J.K."/>
        </authorList>
    </citation>
    <scope>NUCLEOTIDE SEQUENCE</scope>
    <source>
        <tissue evidence="7">Leaf</tissue>
    </source>
</reference>
<evidence type="ECO:0000256" key="3">
    <source>
        <dbReference type="ARBA" id="ARBA00022692"/>
    </source>
</evidence>
<feature type="transmembrane region" description="Helical" evidence="6">
    <location>
        <begin position="127"/>
        <end position="150"/>
    </location>
</feature>
<dbReference type="GO" id="GO:0016020">
    <property type="term" value="C:membrane"/>
    <property type="evidence" value="ECO:0007669"/>
    <property type="project" value="UniProtKB-SubCell"/>
</dbReference>
<organism evidence="7 8">
    <name type="scientific">Senna tora</name>
    <dbReference type="NCBI Taxonomy" id="362788"/>
    <lineage>
        <taxon>Eukaryota</taxon>
        <taxon>Viridiplantae</taxon>
        <taxon>Streptophyta</taxon>
        <taxon>Embryophyta</taxon>
        <taxon>Tracheophyta</taxon>
        <taxon>Spermatophyta</taxon>
        <taxon>Magnoliopsida</taxon>
        <taxon>eudicotyledons</taxon>
        <taxon>Gunneridae</taxon>
        <taxon>Pentapetalae</taxon>
        <taxon>rosids</taxon>
        <taxon>fabids</taxon>
        <taxon>Fabales</taxon>
        <taxon>Fabaceae</taxon>
        <taxon>Caesalpinioideae</taxon>
        <taxon>Cassia clade</taxon>
        <taxon>Senna</taxon>
    </lineage>
</organism>
<keyword evidence="4 6" id="KW-1133">Transmembrane helix</keyword>
<dbReference type="EMBL" id="JAAIUW010000008">
    <property type="protein sequence ID" value="KAF7819941.1"/>
    <property type="molecule type" value="Genomic_DNA"/>
</dbReference>
<feature type="transmembrane region" description="Helical" evidence="6">
    <location>
        <begin position="156"/>
        <end position="179"/>
    </location>
</feature>
<evidence type="ECO:0000256" key="1">
    <source>
        <dbReference type="ARBA" id="ARBA00004141"/>
    </source>
</evidence>
<keyword evidence="5 6" id="KW-0472">Membrane</keyword>
<dbReference type="GO" id="GO:0042910">
    <property type="term" value="F:xenobiotic transmembrane transporter activity"/>
    <property type="evidence" value="ECO:0007669"/>
    <property type="project" value="InterPro"/>
</dbReference>
<name>A0A834TER1_9FABA</name>
<feature type="transmembrane region" description="Helical" evidence="6">
    <location>
        <begin position="353"/>
        <end position="377"/>
    </location>
</feature>
<evidence type="ECO:0000313" key="8">
    <source>
        <dbReference type="Proteomes" id="UP000634136"/>
    </source>
</evidence>
<dbReference type="InterPro" id="IPR045069">
    <property type="entry name" value="MATE_euk"/>
</dbReference>
<accession>A0A834TER1</accession>
<dbReference type="GO" id="GO:0015297">
    <property type="term" value="F:antiporter activity"/>
    <property type="evidence" value="ECO:0007669"/>
    <property type="project" value="InterPro"/>
</dbReference>
<dbReference type="InterPro" id="IPR002528">
    <property type="entry name" value="MATE_fam"/>
</dbReference>
<evidence type="ECO:0000256" key="4">
    <source>
        <dbReference type="ARBA" id="ARBA00022989"/>
    </source>
</evidence>
<feature type="transmembrane region" description="Helical" evidence="6">
    <location>
        <begin position="319"/>
        <end position="341"/>
    </location>
</feature>
<feature type="transmembrane region" description="Helical" evidence="6">
    <location>
        <begin position="284"/>
        <end position="307"/>
    </location>
</feature>
<dbReference type="Proteomes" id="UP000634136">
    <property type="component" value="Unassembled WGS sequence"/>
</dbReference>
<proteinExistence type="inferred from homology"/>
<feature type="transmembrane region" description="Helical" evidence="6">
    <location>
        <begin position="383"/>
        <end position="404"/>
    </location>
</feature>
<protein>
    <submittedName>
        <fullName evidence="7">Protein DETOXIFICATION 16-like</fullName>
    </submittedName>
</protein>
<evidence type="ECO:0000256" key="5">
    <source>
        <dbReference type="ARBA" id="ARBA00023136"/>
    </source>
</evidence>
<comment type="caution">
    <text evidence="7">The sequence shown here is derived from an EMBL/GenBank/DDBJ whole genome shotgun (WGS) entry which is preliminary data.</text>
</comment>
<gene>
    <name evidence="7" type="ORF">G2W53_025396</name>
</gene>
<comment type="similarity">
    <text evidence="2">Belongs to the multi antimicrobial extrusion (MATE) (TC 2.A.66.1) family.</text>
</comment>
<evidence type="ECO:0000256" key="2">
    <source>
        <dbReference type="ARBA" id="ARBA00010199"/>
    </source>
</evidence>
<dbReference type="GO" id="GO:1990961">
    <property type="term" value="P:xenobiotic detoxification by transmembrane export across the plasma membrane"/>
    <property type="evidence" value="ECO:0007669"/>
    <property type="project" value="InterPro"/>
</dbReference>
<dbReference type="CDD" id="cd13132">
    <property type="entry name" value="MATE_eukaryotic"/>
    <property type="match status" value="1"/>
</dbReference>
<keyword evidence="8" id="KW-1185">Reference proteome</keyword>